<feature type="domain" description="UPF0033" evidence="2">
    <location>
        <begin position="12"/>
        <end position="80"/>
    </location>
</feature>
<dbReference type="EMBL" id="CP049055">
    <property type="protein sequence ID" value="QII12348.1"/>
    <property type="molecule type" value="Genomic_DNA"/>
</dbReference>
<keyword evidence="6" id="KW-1185">Reference proteome</keyword>
<organism evidence="3">
    <name type="scientific">Kuenenia stuttgartiensis</name>
    <dbReference type="NCBI Taxonomy" id="174633"/>
    <lineage>
        <taxon>Bacteria</taxon>
        <taxon>Pseudomonadati</taxon>
        <taxon>Planctomycetota</taxon>
        <taxon>Candidatus Brocadiia</taxon>
        <taxon>Candidatus Brocadiales</taxon>
        <taxon>Candidatus Brocadiaceae</taxon>
        <taxon>Candidatus Kuenenia</taxon>
    </lineage>
</organism>
<reference evidence="5" key="3">
    <citation type="submission" date="2017-10" db="EMBL/GenBank/DDBJ databases">
        <authorList>
            <person name="Banno H."/>
            <person name="Chua N.-H."/>
        </authorList>
    </citation>
    <scope>NUCLEOTIDE SEQUENCE [LARGE SCALE GENOMIC DNA]</scope>
    <source>
        <strain evidence="5">Kuenenia_mbr1_ru-nijmegen</strain>
    </source>
</reference>
<gene>
    <name evidence="3" type="primary">SirA</name>
    <name evidence="5" type="synonym">sirA</name>
    <name evidence="4" type="ORF">KsCSTR_29690</name>
    <name evidence="5" type="ORF">KSMBR1_3798</name>
    <name evidence="3" type="ORF">kuste4568</name>
</gene>
<dbReference type="Proteomes" id="UP000501926">
    <property type="component" value="Chromosome"/>
</dbReference>
<reference evidence="4 7" key="5">
    <citation type="submission" date="2020-02" db="EMBL/GenBank/DDBJ databases">
        <title>Newly sequenced genome of strain CSTR1 showed variability in Candidatus Kuenenia stuttgartiensis genomes.</title>
        <authorList>
            <person name="Ding C."/>
            <person name="Adrian L."/>
        </authorList>
    </citation>
    <scope>NUCLEOTIDE SEQUENCE [LARGE SCALE GENOMIC DNA]</scope>
    <source>
        <strain evidence="4 7">CSTR1</strain>
    </source>
</reference>
<dbReference type="SUPFAM" id="SSF64307">
    <property type="entry name" value="SirA-like"/>
    <property type="match status" value="1"/>
</dbReference>
<dbReference type="EMBL" id="LT934425">
    <property type="protein sequence ID" value="SOH06271.1"/>
    <property type="molecule type" value="Genomic_DNA"/>
</dbReference>
<evidence type="ECO:0000313" key="6">
    <source>
        <dbReference type="Proteomes" id="UP000221734"/>
    </source>
</evidence>
<evidence type="ECO:0000313" key="3">
    <source>
        <dbReference type="EMBL" id="CAJ75330.1"/>
    </source>
</evidence>
<reference evidence="3" key="1">
    <citation type="journal article" date="2006" name="Nature">
        <title>Deciphering the evolution and metabolism of an anammox bacterium from a community genome.</title>
        <authorList>
            <person name="Strous M."/>
            <person name="Pelletier E."/>
            <person name="Mangenot S."/>
            <person name="Rattei T."/>
            <person name="Lehner A."/>
            <person name="Taylor M.W."/>
            <person name="Horn M."/>
            <person name="Daims H."/>
            <person name="Bartol-Mavel D."/>
            <person name="Wincker P."/>
            <person name="Barbe V."/>
            <person name="Fonknechten N."/>
            <person name="Vallenet D."/>
            <person name="Segurens B."/>
            <person name="Schenowitz-Truong C."/>
            <person name="Medigue C."/>
            <person name="Collingro A."/>
            <person name="Snel B."/>
            <person name="Dutilh B.E."/>
            <person name="OpDenCamp H.J.M."/>
            <person name="vanDerDrift C."/>
            <person name="Cirpus I."/>
            <person name="vanDePas-Schoonen K.T."/>
            <person name="Harhangi H.R."/>
            <person name="vanNiftrik L."/>
            <person name="Schmid M."/>
            <person name="Keltjens J."/>
            <person name="vanDeVossenberg J."/>
            <person name="Kartal B."/>
            <person name="Meier H."/>
            <person name="Frishman D."/>
            <person name="Huynen M.A."/>
            <person name="Mewes H."/>
            <person name="Weissenbach J."/>
            <person name="Jetten M.S.M."/>
            <person name="Wagner M."/>
            <person name="LePaslier D."/>
        </authorList>
    </citation>
    <scope>NUCLEOTIDE SEQUENCE</scope>
</reference>
<dbReference type="InterPro" id="IPR001455">
    <property type="entry name" value="TusA-like"/>
</dbReference>
<dbReference type="EMBL" id="CT573071">
    <property type="protein sequence ID" value="CAJ75330.1"/>
    <property type="molecule type" value="Genomic_DNA"/>
</dbReference>
<sequence>MTEKEEFVPDDKIDLRGVLCPINFVKTKLKLEMLDTGQILEVILDDGEPMRSVPRSIKEEGHKIVKVENLDNSYRILIKKV</sequence>
<dbReference type="RefSeq" id="WP_169702827.1">
    <property type="nucleotide sequence ID" value="NZ_CP049055.1"/>
</dbReference>
<dbReference type="InterPro" id="IPR036868">
    <property type="entry name" value="TusA-like_sf"/>
</dbReference>
<accession>Q1Q5P3</accession>
<comment type="similarity">
    <text evidence="1">Belongs to the sulfur carrier protein TusA family.</text>
</comment>
<evidence type="ECO:0000256" key="1">
    <source>
        <dbReference type="ARBA" id="ARBA00008984"/>
    </source>
</evidence>
<dbReference type="AlphaFoldDB" id="Q1Q5P3"/>
<evidence type="ECO:0000259" key="2">
    <source>
        <dbReference type="Pfam" id="PF01206"/>
    </source>
</evidence>
<name>Q1Q5P3_KUEST</name>
<reference evidence="6" key="4">
    <citation type="submission" date="2017-10" db="EMBL/GenBank/DDBJ databases">
        <authorList>
            <person name="Frank J."/>
        </authorList>
    </citation>
    <scope>NUCLEOTIDE SEQUENCE [LARGE SCALE GENOMIC DNA]</scope>
</reference>
<evidence type="ECO:0000313" key="5">
    <source>
        <dbReference type="EMBL" id="SOH06271.1"/>
    </source>
</evidence>
<dbReference type="CDD" id="cd00291">
    <property type="entry name" value="SirA_YedF_YeeD"/>
    <property type="match status" value="1"/>
</dbReference>
<dbReference type="PANTHER" id="PTHR33279">
    <property type="entry name" value="SULFUR CARRIER PROTEIN YEDF-RELATED"/>
    <property type="match status" value="1"/>
</dbReference>
<dbReference type="Pfam" id="PF01206">
    <property type="entry name" value="TusA"/>
    <property type="match status" value="1"/>
</dbReference>
<dbReference type="Gene3D" id="3.30.110.40">
    <property type="entry name" value="TusA-like domain"/>
    <property type="match status" value="1"/>
</dbReference>
<evidence type="ECO:0000313" key="7">
    <source>
        <dbReference type="Proteomes" id="UP000501926"/>
    </source>
</evidence>
<reference evidence="3" key="2">
    <citation type="submission" date="2006-01" db="EMBL/GenBank/DDBJ databases">
        <authorList>
            <person name="Genoscope"/>
        </authorList>
    </citation>
    <scope>NUCLEOTIDE SEQUENCE</scope>
</reference>
<dbReference type="KEGG" id="kst:KSMBR1_3798"/>
<evidence type="ECO:0000313" key="4">
    <source>
        <dbReference type="EMBL" id="QII12348.1"/>
    </source>
</evidence>
<proteinExistence type="inferred from homology"/>
<protein>
    <submittedName>
        <fullName evidence="4">Putative sulfur carrier protein</fullName>
    </submittedName>
    <submittedName>
        <fullName evidence="3">Similar to response regulator sirA</fullName>
    </submittedName>
</protein>
<dbReference type="PANTHER" id="PTHR33279:SF19">
    <property type="entry name" value="SSL1707 PROTEIN"/>
    <property type="match status" value="1"/>
</dbReference>
<dbReference type="Proteomes" id="UP000221734">
    <property type="component" value="Chromosome Kuenenia_stuttgartiensis_MBR1"/>
</dbReference>